<evidence type="ECO:0000313" key="10">
    <source>
        <dbReference type="Proteomes" id="UP000549394"/>
    </source>
</evidence>
<dbReference type="GO" id="GO:0060090">
    <property type="term" value="F:molecular adaptor activity"/>
    <property type="evidence" value="ECO:0007669"/>
    <property type="project" value="InterPro"/>
</dbReference>
<evidence type="ECO:0000256" key="5">
    <source>
        <dbReference type="ARBA" id="ARBA00023212"/>
    </source>
</evidence>
<reference evidence="9 10" key="1">
    <citation type="submission" date="2020-08" db="EMBL/GenBank/DDBJ databases">
        <authorList>
            <person name="Hejnol A."/>
        </authorList>
    </citation>
    <scope>NUCLEOTIDE SEQUENCE [LARGE SCALE GENOMIC DNA]</scope>
</reference>
<feature type="coiled-coil region" evidence="6">
    <location>
        <begin position="1073"/>
        <end position="1279"/>
    </location>
</feature>
<evidence type="ECO:0000256" key="3">
    <source>
        <dbReference type="ARBA" id="ARBA00022553"/>
    </source>
</evidence>
<evidence type="ECO:0000259" key="8">
    <source>
        <dbReference type="Pfam" id="PF10495"/>
    </source>
</evidence>
<keyword evidence="2" id="KW-0963">Cytoplasm</keyword>
<evidence type="ECO:0000256" key="1">
    <source>
        <dbReference type="ARBA" id="ARBA00004300"/>
    </source>
</evidence>
<keyword evidence="5" id="KW-0206">Cytoskeleton</keyword>
<feature type="coiled-coil region" evidence="6">
    <location>
        <begin position="1535"/>
        <end position="1703"/>
    </location>
</feature>
<dbReference type="InterPro" id="IPR028745">
    <property type="entry name" value="AKAP9/Pericentrin"/>
</dbReference>
<keyword evidence="4 6" id="KW-0175">Coiled coil</keyword>
<feature type="compositionally biased region" description="Basic and acidic residues" evidence="7">
    <location>
        <begin position="405"/>
        <end position="422"/>
    </location>
</feature>
<feature type="compositionally biased region" description="Basic and acidic residues" evidence="7">
    <location>
        <begin position="429"/>
        <end position="443"/>
    </location>
</feature>
<name>A0A7I8VF54_9ANNE</name>
<proteinExistence type="predicted"/>
<evidence type="ECO:0000313" key="9">
    <source>
        <dbReference type="EMBL" id="CAD5114796.1"/>
    </source>
</evidence>
<feature type="coiled-coil region" evidence="6">
    <location>
        <begin position="1729"/>
        <end position="1766"/>
    </location>
</feature>
<dbReference type="PANTHER" id="PTHR44981:SF2">
    <property type="entry name" value="PERICENTRIN-LIKE PROTEIN, ISOFORM F"/>
    <property type="match status" value="1"/>
</dbReference>
<sequence>MDNLEKRLKSYEAELETSGKKIRGLLEEKEDLGKEIQDLENRLRIVREEHEKEAEEKNYEIDQLKKSLQESQIEFQALKQTLSGMESSASDKFTREFVEDAQEISQQVLPEQECLIEDTSKPQAKWDRLSELLAESVQNIISVEDTINKVLSRARKNEEDHSFLFDEGLDLTQKLSESVFSGGEMASDVEQIVQDSGSHLTMAIGRLVALYNDSESSLMQQVKTARNFSQQVERLKEALNETELRAKELEEERNQLSISLLEANQLSNDKDEKLLQIEETLKLINEERDLAVSDLEKVSGRLEELLRERAEFEEKKQMFYLQQKVMEENATDEERGLLNAFNRLVEETQEKEVDYQRSRNELENRIKELEIMVDEMQANFDHILIEKTNEIDDLNKQLDAKDKQLHSSTKFMKDQADEREQEREDYEEEISKLENSLRDHERSNSSQDSLLKEIRDLEGQINEYKTKDLENKETTNQLKLELQKAIENLQEQRDMHRVLEEELDSASKNEHILKDKICLLQDELERAQLKTEPIKNSFEEENKLSPSPQQERILSELQNELETAKRSEESALKRLKELEDELKVARNNEKILSADKDALHHQLLSNMSAMSELKSQVDDLRVGFVNRDSMTEENRNLKADLLKEREESMIKQNYLDQLESKVKELESSLGGKEERFQEILKLSEKSVIDLQQNKNQLLDKIESLETDNEDLERQMRSLKESSTLPDLTQKLLDEKNQEIDELREDINNLNETRKEAENQLVQKKDKEIEDLRLQIKEMQNSIAKVETYKKESTELKEKLIEMEELRIYLQENEKERTVLIEKTNQIDKLLLSLQELKKENLKLKEKIFEIEELKLLNTETKKENLLLKENVAKLTDMKITIKECEVENNELKMRLTEMKEVEVELQNREIKLQELMERIDKIKAEKSQELTKAKDAIIEIKIQYDNTIKRSSELEEELQFTQNCLKEKEITLNNVMKELEATRPSIVGAGSGDASNMQELQSQLKFLQNDLNGKRTRVASLEEELDEASNTIRDLKNQLGSTTTACDIEFELESIKNDLKNKEENICKIEQDNLEANNIIKELTEELDLARISTLNLSDEMQSLLEVERHKVLLLQKENSTLKENLVDLKNELEYVKSSNLKDSGIDEDTQTRLLTLEKERDEAIIKIRNLEAELEVFKDDLESQKFDKENALEELSFTKNSELEELKQDLDEAKAEILLLKASQNSNHSEHIRIDKHVRELDGIKSVYEQELSEARFKVNQLEKLVEANRENEQTRSDISRCLSKELDQSLSLDAQLQDYLSIDSRDADENESVEDDELDSKLQKVLNKLMSHSVKVLTLSEIEFISKQNSDSVVNGIKKLEMNENVTENHVDGLISAVDSLRETLEDLKSDNQQNDWRMEIIRKIYEIIIAEKRILRKELLAFSRPTQLIELERRLNNTITDHNKVINDLKSTDRKSLLDEIDAIQLKLTDYEEKEKDEMTREISQLRRQLKLTEYKADQEKVQTEDIRLTLAEEKSKNRDISVQFFAAQSELTDLKSQYNNCKNELMRIRDTLELEEGKVVTATSILEQLLNSLERERNHVRELETLLQTEKDNVDKFSLELNEEKENSKRETERLLANFESLQKEIENEKMERKDTENRLYKEKNQVELLKRDLENEKDQLRALHNRYSSQLNDSKKNIEDLRRALEECQGTLNKERSLTIQYKESLAEERSTRRRLSDRETIVSEELKTSLELQKAKVEKLERENNNLRDSQSRQQELISKLKFTQDELRRRPPTIEIEKLRHRIIELEAQSPAAYKKRLSTTKEQIRTLLNRSEVSPDPNIKNMAQDLMDVLQDLQKIEADVHDLGSIDDTVDSSLIEVNEATARLIRELKEEVKDKDEELHRFKKRYRSQLTDTERSKLENEIVMLRRELHIVKKQLHHCEHQMEKQKKSDPVVFRRKIRDVHFKYLKAESLRKSLVYQKKYLLLMLGGYQETEEETLRILATMGGRPDKKTLVSKQISPRHRFKSIVCAVCAIWRLKFYVRHWKKTTRNEGQALSSANNGYIPVSNRYEDGEVCSTSSSTPTISSYQTDEEMHSYLIRLEKLQKKLQPVL</sequence>
<evidence type="ECO:0000256" key="4">
    <source>
        <dbReference type="ARBA" id="ARBA00023054"/>
    </source>
</evidence>
<dbReference type="GO" id="GO:0007165">
    <property type="term" value="P:signal transduction"/>
    <property type="evidence" value="ECO:0007669"/>
    <property type="project" value="InterPro"/>
</dbReference>
<accession>A0A7I8VF54</accession>
<protein>
    <submittedName>
        <fullName evidence="9">DgyrCDS3837</fullName>
    </submittedName>
</protein>
<dbReference type="InterPro" id="IPR019528">
    <property type="entry name" value="PACT_domain"/>
</dbReference>
<dbReference type="Proteomes" id="UP000549394">
    <property type="component" value="Unassembled WGS sequence"/>
</dbReference>
<feature type="coiled-coil region" evidence="6">
    <location>
        <begin position="1457"/>
        <end position="1499"/>
    </location>
</feature>
<dbReference type="GO" id="GO:0005813">
    <property type="term" value="C:centrosome"/>
    <property type="evidence" value="ECO:0007669"/>
    <property type="project" value="UniProtKB-SubCell"/>
</dbReference>
<evidence type="ECO:0000256" key="7">
    <source>
        <dbReference type="SAM" id="MobiDB-lite"/>
    </source>
</evidence>
<feature type="coiled-coil region" evidence="6">
    <location>
        <begin position="627"/>
        <end position="971"/>
    </location>
</feature>
<feature type="coiled-coil region" evidence="6">
    <location>
        <begin position="225"/>
        <end position="269"/>
    </location>
</feature>
<dbReference type="EMBL" id="CAJFCJ010000005">
    <property type="protein sequence ID" value="CAD5114796.1"/>
    <property type="molecule type" value="Genomic_DNA"/>
</dbReference>
<dbReference type="Pfam" id="PF10495">
    <property type="entry name" value="PACT_coil_coil"/>
    <property type="match status" value="1"/>
</dbReference>
<keyword evidence="10" id="KW-1185">Reference proteome</keyword>
<evidence type="ECO:0000256" key="2">
    <source>
        <dbReference type="ARBA" id="ARBA00022490"/>
    </source>
</evidence>
<feature type="coiled-coil region" evidence="6">
    <location>
        <begin position="1827"/>
        <end position="1923"/>
    </location>
</feature>
<feature type="coiled-coil region" evidence="6">
    <location>
        <begin position="997"/>
        <end position="1045"/>
    </location>
</feature>
<feature type="coiled-coil region" evidence="6">
    <location>
        <begin position="1"/>
        <end position="81"/>
    </location>
</feature>
<dbReference type="OrthoDB" id="6288778at2759"/>
<comment type="subcellular location">
    <subcellularLocation>
        <location evidence="1">Cytoplasm</location>
        <location evidence="1">Cytoskeleton</location>
        <location evidence="1">Microtubule organizing center</location>
        <location evidence="1">Centrosome</location>
    </subcellularLocation>
</comment>
<feature type="region of interest" description="Disordered" evidence="7">
    <location>
        <begin position="405"/>
        <end position="451"/>
    </location>
</feature>
<dbReference type="PANTHER" id="PTHR44981">
    <property type="entry name" value="PERICENTRIN-LIKE PROTEIN, ISOFORM F"/>
    <property type="match status" value="1"/>
</dbReference>
<gene>
    <name evidence="9" type="ORF">DGYR_LOCUS3614</name>
</gene>
<organism evidence="9 10">
    <name type="scientific">Dimorphilus gyrociliatus</name>
    <dbReference type="NCBI Taxonomy" id="2664684"/>
    <lineage>
        <taxon>Eukaryota</taxon>
        <taxon>Metazoa</taxon>
        <taxon>Spiralia</taxon>
        <taxon>Lophotrochozoa</taxon>
        <taxon>Annelida</taxon>
        <taxon>Polychaeta</taxon>
        <taxon>Polychaeta incertae sedis</taxon>
        <taxon>Dinophilidae</taxon>
        <taxon>Dimorphilus</taxon>
    </lineage>
</organism>
<keyword evidence="3" id="KW-0597">Phosphoprotein</keyword>
<evidence type="ECO:0000256" key="6">
    <source>
        <dbReference type="SAM" id="Coils"/>
    </source>
</evidence>
<comment type="caution">
    <text evidence="9">The sequence shown here is derived from an EMBL/GenBank/DDBJ whole genome shotgun (WGS) entry which is preliminary data.</text>
</comment>
<feature type="domain" description="Pericentrin/AKAP-450 centrosomal targeting" evidence="8">
    <location>
        <begin position="1952"/>
        <end position="2031"/>
    </location>
</feature>
<dbReference type="GO" id="GO:0005737">
    <property type="term" value="C:cytoplasm"/>
    <property type="evidence" value="ECO:0007669"/>
    <property type="project" value="UniProtKB-ARBA"/>
</dbReference>
<feature type="coiled-coil region" evidence="6">
    <location>
        <begin position="547"/>
        <end position="595"/>
    </location>
</feature>